<dbReference type="GO" id="GO:0042026">
    <property type="term" value="P:protein refolding"/>
    <property type="evidence" value="ECO:0007669"/>
    <property type="project" value="TreeGrafter"/>
</dbReference>
<dbReference type="GO" id="GO:0051082">
    <property type="term" value="F:unfolded protein binding"/>
    <property type="evidence" value="ECO:0007669"/>
    <property type="project" value="TreeGrafter"/>
</dbReference>
<keyword evidence="3" id="KW-0472">Membrane</keyword>
<evidence type="ECO:0000256" key="2">
    <source>
        <dbReference type="SAM" id="MobiDB-lite"/>
    </source>
</evidence>
<keyword evidence="1" id="KW-0143">Chaperone</keyword>
<feature type="domain" description="J" evidence="4">
    <location>
        <begin position="127"/>
        <end position="195"/>
    </location>
</feature>
<dbReference type="CDD" id="cd06257">
    <property type="entry name" value="DnaJ"/>
    <property type="match status" value="1"/>
</dbReference>
<proteinExistence type="predicted"/>
<keyword evidence="3" id="KW-1133">Transmembrane helix</keyword>
<feature type="compositionally biased region" description="Low complexity" evidence="2">
    <location>
        <begin position="319"/>
        <end position="328"/>
    </location>
</feature>
<gene>
    <name evidence="5" type="ORF">SeMB42_g01790</name>
</gene>
<dbReference type="AlphaFoldDB" id="A0A507DK39"/>
<dbReference type="PANTHER" id="PTHR43096:SF52">
    <property type="entry name" value="DNAJ HOMOLOG 1, MITOCHONDRIAL-RELATED"/>
    <property type="match status" value="1"/>
</dbReference>
<evidence type="ECO:0000256" key="1">
    <source>
        <dbReference type="ARBA" id="ARBA00023186"/>
    </source>
</evidence>
<dbReference type="SMART" id="SM00271">
    <property type="entry name" value="DnaJ"/>
    <property type="match status" value="1"/>
</dbReference>
<keyword evidence="6" id="KW-1185">Reference proteome</keyword>
<dbReference type="STRING" id="286115.A0A507DK39"/>
<dbReference type="PRINTS" id="PR00625">
    <property type="entry name" value="JDOMAIN"/>
</dbReference>
<organism evidence="5 6">
    <name type="scientific">Synchytrium endobioticum</name>
    <dbReference type="NCBI Taxonomy" id="286115"/>
    <lineage>
        <taxon>Eukaryota</taxon>
        <taxon>Fungi</taxon>
        <taxon>Fungi incertae sedis</taxon>
        <taxon>Chytridiomycota</taxon>
        <taxon>Chytridiomycota incertae sedis</taxon>
        <taxon>Chytridiomycetes</taxon>
        <taxon>Synchytriales</taxon>
        <taxon>Synchytriaceae</taxon>
        <taxon>Synchytrium</taxon>
    </lineage>
</organism>
<evidence type="ECO:0000256" key="3">
    <source>
        <dbReference type="SAM" id="Phobius"/>
    </source>
</evidence>
<sequence>MSLRNNLSVISKTQTHSLSIFDSRCKSSNDCGATSPAPSCASASAWPVSRRRKNRKKTDHFHPGNPWMGTWLETVDYYIAAGRIRRERNMNLPALKLLRSVDRRLLSINPLKSRGCTRHFSSAQHFDPYQILQVAKDADTSTIKKSYLKLVFDLHPDRQNITGGHKEQKEQFLRVVKSYEILNNPTKRQQYDLDASMGLGSRYSSKSYPQTSDYAYRWQSTGEDYHNFYYHSAGQTTEPRYMSNGRMAFIIAVCALVSAAFTFLHIRRMRHWFVSQMDRRDEALRDHLKRTRDQARVNGSLESSIDSLVAKQSGGGSNDDGQSADPTK</sequence>
<dbReference type="InterPro" id="IPR001623">
    <property type="entry name" value="DnaJ_domain"/>
</dbReference>
<dbReference type="Proteomes" id="UP000317494">
    <property type="component" value="Unassembled WGS sequence"/>
</dbReference>
<dbReference type="VEuPathDB" id="FungiDB:SeMB42_g01790"/>
<evidence type="ECO:0000313" key="5">
    <source>
        <dbReference type="EMBL" id="TPX51886.1"/>
    </source>
</evidence>
<dbReference type="PROSITE" id="PS50076">
    <property type="entry name" value="DNAJ_2"/>
    <property type="match status" value="1"/>
</dbReference>
<dbReference type="GO" id="GO:0005737">
    <property type="term" value="C:cytoplasm"/>
    <property type="evidence" value="ECO:0007669"/>
    <property type="project" value="TreeGrafter"/>
</dbReference>
<evidence type="ECO:0000313" key="6">
    <source>
        <dbReference type="Proteomes" id="UP000317494"/>
    </source>
</evidence>
<dbReference type="EMBL" id="QEAN01000049">
    <property type="protein sequence ID" value="TPX51886.1"/>
    <property type="molecule type" value="Genomic_DNA"/>
</dbReference>
<reference evidence="5 6" key="1">
    <citation type="journal article" date="2019" name="Sci. Rep.">
        <title>Comparative genomics of chytrid fungi reveal insights into the obligate biotrophic and pathogenic lifestyle of Synchytrium endobioticum.</title>
        <authorList>
            <person name="van de Vossenberg B.T.L.H."/>
            <person name="Warris S."/>
            <person name="Nguyen H.D.T."/>
            <person name="van Gent-Pelzer M.P.E."/>
            <person name="Joly D.L."/>
            <person name="van de Geest H.C."/>
            <person name="Bonants P.J.M."/>
            <person name="Smith D.S."/>
            <person name="Levesque C.A."/>
            <person name="van der Lee T.A.J."/>
        </authorList>
    </citation>
    <scope>NUCLEOTIDE SEQUENCE [LARGE SCALE GENOMIC DNA]</scope>
    <source>
        <strain evidence="5 6">MB42</strain>
    </source>
</reference>
<name>A0A507DK39_9FUNG</name>
<evidence type="ECO:0000259" key="4">
    <source>
        <dbReference type="PROSITE" id="PS50076"/>
    </source>
</evidence>
<protein>
    <recommendedName>
        <fullName evidence="4">J domain-containing protein</fullName>
    </recommendedName>
</protein>
<dbReference type="PANTHER" id="PTHR43096">
    <property type="entry name" value="DNAJ HOMOLOG 1, MITOCHONDRIAL-RELATED"/>
    <property type="match status" value="1"/>
</dbReference>
<accession>A0A507DK39</accession>
<comment type="caution">
    <text evidence="5">The sequence shown here is derived from an EMBL/GenBank/DDBJ whole genome shotgun (WGS) entry which is preliminary data.</text>
</comment>
<feature type="region of interest" description="Disordered" evidence="2">
    <location>
        <begin position="295"/>
        <end position="328"/>
    </location>
</feature>
<keyword evidence="3" id="KW-0812">Transmembrane</keyword>
<feature type="transmembrane region" description="Helical" evidence="3">
    <location>
        <begin position="247"/>
        <end position="266"/>
    </location>
</feature>
<dbReference type="SUPFAM" id="SSF46565">
    <property type="entry name" value="Chaperone J-domain"/>
    <property type="match status" value="1"/>
</dbReference>
<dbReference type="Pfam" id="PF00226">
    <property type="entry name" value="DnaJ"/>
    <property type="match status" value="1"/>
</dbReference>
<dbReference type="Gene3D" id="1.10.287.110">
    <property type="entry name" value="DnaJ domain"/>
    <property type="match status" value="1"/>
</dbReference>
<dbReference type="InterPro" id="IPR036869">
    <property type="entry name" value="J_dom_sf"/>
</dbReference>